<dbReference type="InterPro" id="IPR007813">
    <property type="entry name" value="PilN"/>
</dbReference>
<dbReference type="AlphaFoldDB" id="A0A0G0SH00"/>
<dbReference type="InterPro" id="IPR052534">
    <property type="entry name" value="Extracell_DNA_Util/SecSys_Comp"/>
</dbReference>
<dbReference type="Proteomes" id="UP000034293">
    <property type="component" value="Unassembled WGS sequence"/>
</dbReference>
<organism evidence="1 2">
    <name type="scientific">Candidatus Woesebacteria bacterium GW2011_GWA1_40_43</name>
    <dbReference type="NCBI Taxonomy" id="1618553"/>
    <lineage>
        <taxon>Bacteria</taxon>
        <taxon>Candidatus Woeseibacteriota</taxon>
    </lineage>
</organism>
<gene>
    <name evidence="1" type="ORF">UU02_C0012G0002</name>
</gene>
<sequence>MPKNKAINLLPQEEFNASTAGRVLRWATSTFRIIVIVTEMVVMGAFLSRFWLDAQNSDLNNSIKVKSAQISSQADFEKKFREIQAKLNIFDKISQDQDTSKVIEKIADNVPENIILSRISLTKGAVEIRGSSFSDFSIVQFINNLQSDPFKKVELGQVSSSEINSGETVFVINITY</sequence>
<comment type="caution">
    <text evidence="1">The sequence shown here is derived from an EMBL/GenBank/DDBJ whole genome shotgun (WGS) entry which is preliminary data.</text>
</comment>
<evidence type="ECO:0008006" key="3">
    <source>
        <dbReference type="Google" id="ProtNLM"/>
    </source>
</evidence>
<dbReference type="PANTHER" id="PTHR40278:SF1">
    <property type="entry name" value="DNA UTILIZATION PROTEIN HOFN"/>
    <property type="match status" value="1"/>
</dbReference>
<name>A0A0G0SH00_9BACT</name>
<accession>A0A0G0SH00</accession>
<protein>
    <recommendedName>
        <fullName evidence="3">Fimbrial assembly family protein</fullName>
    </recommendedName>
</protein>
<proteinExistence type="predicted"/>
<evidence type="ECO:0000313" key="1">
    <source>
        <dbReference type="EMBL" id="KKR64123.1"/>
    </source>
</evidence>
<dbReference type="Pfam" id="PF05137">
    <property type="entry name" value="PilN"/>
    <property type="match status" value="1"/>
</dbReference>
<evidence type="ECO:0000313" key="2">
    <source>
        <dbReference type="Proteomes" id="UP000034293"/>
    </source>
</evidence>
<dbReference type="PANTHER" id="PTHR40278">
    <property type="entry name" value="DNA UTILIZATION PROTEIN HOFN"/>
    <property type="match status" value="1"/>
</dbReference>
<dbReference type="EMBL" id="LBZA01000012">
    <property type="protein sequence ID" value="KKR64123.1"/>
    <property type="molecule type" value="Genomic_DNA"/>
</dbReference>
<reference evidence="1 2" key="1">
    <citation type="journal article" date="2015" name="Nature">
        <title>rRNA introns, odd ribosomes, and small enigmatic genomes across a large radiation of phyla.</title>
        <authorList>
            <person name="Brown C.T."/>
            <person name="Hug L.A."/>
            <person name="Thomas B.C."/>
            <person name="Sharon I."/>
            <person name="Castelle C.J."/>
            <person name="Singh A."/>
            <person name="Wilkins M.J."/>
            <person name="Williams K.H."/>
            <person name="Banfield J.F."/>
        </authorList>
    </citation>
    <scope>NUCLEOTIDE SEQUENCE [LARGE SCALE GENOMIC DNA]</scope>
</reference>